<organism evidence="4 5">
    <name type="scientific">Zoarces viviparus</name>
    <name type="common">Viviparous eelpout</name>
    <name type="synonym">Blennius viviparus</name>
    <dbReference type="NCBI Taxonomy" id="48416"/>
    <lineage>
        <taxon>Eukaryota</taxon>
        <taxon>Metazoa</taxon>
        <taxon>Chordata</taxon>
        <taxon>Craniata</taxon>
        <taxon>Vertebrata</taxon>
        <taxon>Euteleostomi</taxon>
        <taxon>Actinopterygii</taxon>
        <taxon>Neopterygii</taxon>
        <taxon>Teleostei</taxon>
        <taxon>Neoteleostei</taxon>
        <taxon>Acanthomorphata</taxon>
        <taxon>Eupercaria</taxon>
        <taxon>Perciformes</taxon>
        <taxon>Cottioidei</taxon>
        <taxon>Zoarcales</taxon>
        <taxon>Zoarcidae</taxon>
        <taxon>Zoarcinae</taxon>
        <taxon>Zoarces</taxon>
    </lineage>
</organism>
<evidence type="ECO:0000313" key="5">
    <source>
        <dbReference type="Proteomes" id="UP001488805"/>
    </source>
</evidence>
<dbReference type="Proteomes" id="UP001488805">
    <property type="component" value="Unassembled WGS sequence"/>
</dbReference>
<accession>A0AAW1DZJ7</accession>
<dbReference type="PANTHER" id="PTHR39299">
    <property type="entry name" value="TRANSMEMBRANE PROTEIN"/>
    <property type="match status" value="1"/>
</dbReference>
<feature type="transmembrane region" description="Helical" evidence="2">
    <location>
        <begin position="291"/>
        <end position="311"/>
    </location>
</feature>
<keyword evidence="5" id="KW-1185">Reference proteome</keyword>
<name>A0AAW1DZJ7_ZOAVI</name>
<dbReference type="AlphaFoldDB" id="A0AAW1DZJ7"/>
<keyword evidence="2" id="KW-1133">Transmembrane helix</keyword>
<protein>
    <recommendedName>
        <fullName evidence="3">DUF7789 domain-containing protein</fullName>
    </recommendedName>
</protein>
<evidence type="ECO:0000313" key="4">
    <source>
        <dbReference type="EMBL" id="KAK9515639.1"/>
    </source>
</evidence>
<evidence type="ECO:0000259" key="3">
    <source>
        <dbReference type="Pfam" id="PF25044"/>
    </source>
</evidence>
<dbReference type="EMBL" id="JBCEZU010000586">
    <property type="protein sequence ID" value="KAK9515639.1"/>
    <property type="molecule type" value="Genomic_DNA"/>
</dbReference>
<reference evidence="4 5" key="1">
    <citation type="journal article" date="2024" name="Genome Biol. Evol.">
        <title>Chromosome-level genome assembly of the viviparous eelpout Zoarces viviparus.</title>
        <authorList>
            <person name="Fuhrmann N."/>
            <person name="Brasseur M.V."/>
            <person name="Bakowski C.E."/>
            <person name="Podsiadlowski L."/>
            <person name="Prost S."/>
            <person name="Krehenwinkel H."/>
            <person name="Mayer C."/>
        </authorList>
    </citation>
    <scope>NUCLEOTIDE SEQUENCE [LARGE SCALE GENOMIC DNA]</scope>
    <source>
        <strain evidence="4">NO-MEL_2022_Ind0_liver</strain>
    </source>
</reference>
<feature type="transmembrane region" description="Helical" evidence="2">
    <location>
        <begin position="187"/>
        <end position="212"/>
    </location>
</feature>
<feature type="compositionally biased region" description="Polar residues" evidence="1">
    <location>
        <begin position="7"/>
        <end position="16"/>
    </location>
</feature>
<feature type="transmembrane region" description="Helical" evidence="2">
    <location>
        <begin position="86"/>
        <end position="103"/>
    </location>
</feature>
<feature type="transmembrane region" description="Helical" evidence="2">
    <location>
        <begin position="224"/>
        <end position="245"/>
    </location>
</feature>
<keyword evidence="2" id="KW-0812">Transmembrane</keyword>
<evidence type="ECO:0000256" key="1">
    <source>
        <dbReference type="SAM" id="MobiDB-lite"/>
    </source>
</evidence>
<dbReference type="Pfam" id="PF25044">
    <property type="entry name" value="DUF7789"/>
    <property type="match status" value="2"/>
</dbReference>
<feature type="transmembrane region" description="Helical" evidence="2">
    <location>
        <begin position="144"/>
        <end position="166"/>
    </location>
</feature>
<feature type="transmembrane region" description="Helical" evidence="2">
    <location>
        <begin position="250"/>
        <end position="271"/>
    </location>
</feature>
<feature type="region of interest" description="Disordered" evidence="1">
    <location>
        <begin position="1"/>
        <end position="23"/>
    </location>
</feature>
<feature type="transmembrane region" description="Helical" evidence="2">
    <location>
        <begin position="52"/>
        <end position="74"/>
    </location>
</feature>
<feature type="transmembrane region" description="Helical" evidence="2">
    <location>
        <begin position="115"/>
        <end position="138"/>
    </location>
</feature>
<dbReference type="PANTHER" id="PTHR39299:SF1">
    <property type="entry name" value="TRANSMEMBRANE PROTEIN"/>
    <property type="match status" value="1"/>
</dbReference>
<feature type="domain" description="DUF7789" evidence="3">
    <location>
        <begin position="178"/>
        <end position="307"/>
    </location>
</feature>
<sequence>MDETSPLLGNQMSGQPQEGPDLLSPNLRPRHQELVATPCGPIKSWAELSCLLRLYFCFTVASLLVLLGLTVSSICKQGDSSEDDNVTVSLIQLVGLVFCVYYISRGVLQENRQELLVFVLSVSLVMVRSVVNFSVLGSQFKEELLVRFVCIMCFGVIQVFCTLLLIQRPNMMAFRVGGALDSLQEQYFLLNLCFSMVTFDLQAQLCLCILITTADSAMSANNSIILGVGVGWACLTAAVGAIAVLKEAKVLVWVFMVQNLPQLAFFVYLMYTVVMKWFHDKSYTLEAAAVTGALISLVIKVVLLCGLTRLVRSFGQGLRERMFAHSK</sequence>
<proteinExistence type="predicted"/>
<keyword evidence="2" id="KW-0472">Membrane</keyword>
<feature type="domain" description="DUF7789" evidence="3">
    <location>
        <begin position="39"/>
        <end position="167"/>
    </location>
</feature>
<dbReference type="InterPro" id="IPR056691">
    <property type="entry name" value="DUF7789"/>
</dbReference>
<comment type="caution">
    <text evidence="4">The sequence shown here is derived from an EMBL/GenBank/DDBJ whole genome shotgun (WGS) entry which is preliminary data.</text>
</comment>
<evidence type="ECO:0000256" key="2">
    <source>
        <dbReference type="SAM" id="Phobius"/>
    </source>
</evidence>
<gene>
    <name evidence="4" type="ORF">VZT92_026267</name>
</gene>